<evidence type="ECO:0000256" key="7">
    <source>
        <dbReference type="ARBA" id="ARBA00022692"/>
    </source>
</evidence>
<feature type="domain" description="PAS" evidence="17">
    <location>
        <begin position="404"/>
        <end position="474"/>
    </location>
</feature>
<evidence type="ECO:0000256" key="11">
    <source>
        <dbReference type="ARBA" id="ARBA00022989"/>
    </source>
</evidence>
<keyword evidence="5" id="KW-0597">Phosphoprotein</keyword>
<feature type="domain" description="HAMP" evidence="18">
    <location>
        <begin position="333"/>
        <end position="385"/>
    </location>
</feature>
<dbReference type="Proteomes" id="UP001366166">
    <property type="component" value="Chromosome"/>
</dbReference>
<name>A0AAU9EIV8_9BACT</name>
<evidence type="ECO:0000313" key="20">
    <source>
        <dbReference type="Proteomes" id="UP001366166"/>
    </source>
</evidence>
<dbReference type="InterPro" id="IPR045671">
    <property type="entry name" value="NtrY-like_N"/>
</dbReference>
<comment type="subcellular location">
    <subcellularLocation>
        <location evidence="2">Cell membrane</location>
        <topology evidence="2">Multi-pass membrane protein</topology>
    </subcellularLocation>
</comment>
<feature type="coiled-coil region" evidence="14">
    <location>
        <begin position="373"/>
        <end position="400"/>
    </location>
</feature>
<dbReference type="NCBIfam" id="TIGR00229">
    <property type="entry name" value="sensory_box"/>
    <property type="match status" value="1"/>
</dbReference>
<dbReference type="SMART" id="SM00387">
    <property type="entry name" value="HATPase_c"/>
    <property type="match status" value="1"/>
</dbReference>
<keyword evidence="6" id="KW-0808">Transferase</keyword>
<evidence type="ECO:0000256" key="9">
    <source>
        <dbReference type="ARBA" id="ARBA00022777"/>
    </source>
</evidence>
<dbReference type="PIRSF" id="PIRSF037532">
    <property type="entry name" value="STHK_NtrY"/>
    <property type="match status" value="1"/>
</dbReference>
<dbReference type="PRINTS" id="PR00344">
    <property type="entry name" value="BCTRLSENSOR"/>
</dbReference>
<sequence length="754" mass="83680">MVADTTAQAERAKEIRRRKRERVIIIVALVLVAVITYVETQVVDMAQGLPMGSSLLVFALINVNALLLLLVIFLVFRNLVKMTMERRKGVWGARLRTKLVSTFVLLSLAPTILLLFAAFQFVGASMEYWFSAQVEKSLFDAMEVSDAYSRQLASESSHFAGVLAHELERRGYRLSRPDEKLDELLESRRALFDLAGAKVFSDDLQPLAQATQSGTHASHLQGLPMEMLSRSISTGLPLTHLQPAPTGDFAAAIQPVMQPRKDMKPKVIGAVVAYQLLPPGALARSRQVRKGLEGYRQLKAFKEPIRTNLFITLSIVTLLIVFVATWLGFRLARTITDPLREVAEGTQRVAGGNYDFHITGAGPDEIGTLVNAFNRMTADLKTSKARLDEAQTEMRRTNLELDRRRRYMEIVLKSVAAGVITVDAEGKVATVNPSAERLLKVQGGSVVGRPWKELVDEENRVVIERMLTSLIPGGAGTIDRQMRLTLGGESLSLIVHLGLLKDEQGRNLGMVVVFEDLSELEKAQRMAAWREVARRIAHEVKNPLTPIKLSAQRLMRRYGERVSPDDPVFDECTRTIVQQVEELRRLVNEFSTFARLPSANPAPADLTTIAADAVSLFKSGHPEVNLELEVEGKIPVFELDREQMSRVLINLLDNAVAAVQKSEPPRQVVVRLSYDEILNMVRLEVEDSGPGVPPEDKIRLFEPYFSTKKGGTGLGLTIVSTIVADHNGYVRVQDNQPSGARLIVELPARGAREL</sequence>
<dbReference type="KEGG" id="dmp:FAK_41240"/>
<dbReference type="InterPro" id="IPR005467">
    <property type="entry name" value="His_kinase_dom"/>
</dbReference>
<reference evidence="20" key="1">
    <citation type="journal article" date="2023" name="Arch. Microbiol.">
        <title>Desulfoferula mesophilus gen. nov. sp. nov., a mesophilic sulfate-reducing bacterium isolated from a brackish lake sediment.</title>
        <authorList>
            <person name="Watanabe T."/>
            <person name="Yabe T."/>
            <person name="Tsuji J.M."/>
            <person name="Fukui M."/>
        </authorList>
    </citation>
    <scope>NUCLEOTIDE SEQUENCE [LARGE SCALE GENOMIC DNA]</scope>
    <source>
        <strain evidence="20">12FAK</strain>
    </source>
</reference>
<dbReference type="SUPFAM" id="SSF55874">
    <property type="entry name" value="ATPase domain of HSP90 chaperone/DNA topoisomerase II/histidine kinase"/>
    <property type="match status" value="1"/>
</dbReference>
<evidence type="ECO:0000256" key="13">
    <source>
        <dbReference type="ARBA" id="ARBA00023136"/>
    </source>
</evidence>
<dbReference type="EMBL" id="AP028679">
    <property type="protein sequence ID" value="BEQ17058.1"/>
    <property type="molecule type" value="Genomic_DNA"/>
</dbReference>
<evidence type="ECO:0000256" key="12">
    <source>
        <dbReference type="ARBA" id="ARBA00023012"/>
    </source>
</evidence>
<keyword evidence="12" id="KW-0902">Two-component regulatory system</keyword>
<dbReference type="Gene3D" id="1.10.287.130">
    <property type="match status" value="1"/>
</dbReference>
<keyword evidence="14" id="KW-0175">Coiled coil</keyword>
<evidence type="ECO:0000256" key="2">
    <source>
        <dbReference type="ARBA" id="ARBA00004651"/>
    </source>
</evidence>
<dbReference type="CDD" id="cd06225">
    <property type="entry name" value="HAMP"/>
    <property type="match status" value="1"/>
</dbReference>
<dbReference type="GO" id="GO:0005886">
    <property type="term" value="C:plasma membrane"/>
    <property type="evidence" value="ECO:0007669"/>
    <property type="project" value="UniProtKB-SubCell"/>
</dbReference>
<evidence type="ECO:0000313" key="19">
    <source>
        <dbReference type="EMBL" id="BEQ17058.1"/>
    </source>
</evidence>
<dbReference type="PROSITE" id="PS50885">
    <property type="entry name" value="HAMP"/>
    <property type="match status" value="1"/>
</dbReference>
<dbReference type="RefSeq" id="WP_338603769.1">
    <property type="nucleotide sequence ID" value="NZ_AP028679.1"/>
</dbReference>
<feature type="transmembrane region" description="Helical" evidence="15">
    <location>
        <begin position="305"/>
        <end position="329"/>
    </location>
</feature>
<dbReference type="InterPro" id="IPR035965">
    <property type="entry name" value="PAS-like_dom_sf"/>
</dbReference>
<keyword evidence="4" id="KW-1003">Cell membrane</keyword>
<dbReference type="GO" id="GO:0000155">
    <property type="term" value="F:phosphorelay sensor kinase activity"/>
    <property type="evidence" value="ECO:0007669"/>
    <property type="project" value="InterPro"/>
</dbReference>
<evidence type="ECO:0000259" key="17">
    <source>
        <dbReference type="PROSITE" id="PS50112"/>
    </source>
</evidence>
<feature type="domain" description="Histidine kinase" evidence="16">
    <location>
        <begin position="535"/>
        <end position="750"/>
    </location>
</feature>
<dbReference type="SMART" id="SM00304">
    <property type="entry name" value="HAMP"/>
    <property type="match status" value="1"/>
</dbReference>
<feature type="transmembrane region" description="Helical" evidence="15">
    <location>
        <begin position="23"/>
        <end position="43"/>
    </location>
</feature>
<dbReference type="InterPro" id="IPR017232">
    <property type="entry name" value="NtrY"/>
</dbReference>
<keyword evidence="13 15" id="KW-0472">Membrane</keyword>
<evidence type="ECO:0000256" key="6">
    <source>
        <dbReference type="ARBA" id="ARBA00022679"/>
    </source>
</evidence>
<dbReference type="InterPro" id="IPR013656">
    <property type="entry name" value="PAS_4"/>
</dbReference>
<evidence type="ECO:0000256" key="5">
    <source>
        <dbReference type="ARBA" id="ARBA00022553"/>
    </source>
</evidence>
<dbReference type="Gene3D" id="3.30.565.10">
    <property type="entry name" value="Histidine kinase-like ATPase, C-terminal domain"/>
    <property type="match status" value="1"/>
</dbReference>
<dbReference type="InterPro" id="IPR050980">
    <property type="entry name" value="2C_sensor_his_kinase"/>
</dbReference>
<dbReference type="SUPFAM" id="SSF47384">
    <property type="entry name" value="Homodimeric domain of signal transducing histidine kinase"/>
    <property type="match status" value="1"/>
</dbReference>
<dbReference type="PROSITE" id="PS50112">
    <property type="entry name" value="PAS"/>
    <property type="match status" value="1"/>
</dbReference>
<comment type="catalytic activity">
    <reaction evidence="1">
        <text>ATP + protein L-histidine = ADP + protein N-phospho-L-histidine.</text>
        <dbReference type="EC" id="2.7.13.3"/>
    </reaction>
</comment>
<dbReference type="Pfam" id="PF00512">
    <property type="entry name" value="HisKA"/>
    <property type="match status" value="1"/>
</dbReference>
<protein>
    <recommendedName>
        <fullName evidence="3">histidine kinase</fullName>
        <ecNumber evidence="3">2.7.13.3</ecNumber>
    </recommendedName>
</protein>
<evidence type="ECO:0000259" key="16">
    <source>
        <dbReference type="PROSITE" id="PS50109"/>
    </source>
</evidence>
<dbReference type="Gene3D" id="6.10.340.10">
    <property type="match status" value="1"/>
</dbReference>
<gene>
    <name evidence="19" type="ORF">FAK_41240</name>
</gene>
<dbReference type="AlphaFoldDB" id="A0AAU9EIV8"/>
<evidence type="ECO:0000256" key="8">
    <source>
        <dbReference type="ARBA" id="ARBA00022741"/>
    </source>
</evidence>
<keyword evidence="10" id="KW-0067">ATP-binding</keyword>
<evidence type="ECO:0000259" key="18">
    <source>
        <dbReference type="PROSITE" id="PS50885"/>
    </source>
</evidence>
<dbReference type="GO" id="GO:0005524">
    <property type="term" value="F:ATP binding"/>
    <property type="evidence" value="ECO:0007669"/>
    <property type="project" value="UniProtKB-KW"/>
</dbReference>
<dbReference type="SMART" id="SM00388">
    <property type="entry name" value="HisKA"/>
    <property type="match status" value="1"/>
</dbReference>
<dbReference type="InterPro" id="IPR003661">
    <property type="entry name" value="HisK_dim/P_dom"/>
</dbReference>
<accession>A0AAU9EIV8</accession>
<keyword evidence="11 15" id="KW-1133">Transmembrane helix</keyword>
<organism evidence="19 20">
    <name type="scientific">Desulfoferula mesophila</name>
    <dbReference type="NCBI Taxonomy" id="3058419"/>
    <lineage>
        <taxon>Bacteria</taxon>
        <taxon>Pseudomonadati</taxon>
        <taxon>Thermodesulfobacteriota</taxon>
        <taxon>Desulfarculia</taxon>
        <taxon>Desulfarculales</taxon>
        <taxon>Desulfarculaceae</taxon>
        <taxon>Desulfoferula</taxon>
    </lineage>
</organism>
<evidence type="ECO:0000256" key="10">
    <source>
        <dbReference type="ARBA" id="ARBA00022840"/>
    </source>
</evidence>
<dbReference type="InterPro" id="IPR003660">
    <property type="entry name" value="HAMP_dom"/>
</dbReference>
<keyword evidence="8" id="KW-0547">Nucleotide-binding</keyword>
<evidence type="ECO:0000256" key="1">
    <source>
        <dbReference type="ARBA" id="ARBA00000085"/>
    </source>
</evidence>
<dbReference type="EC" id="2.7.13.3" evidence="3"/>
<dbReference type="PROSITE" id="PS50109">
    <property type="entry name" value="HIS_KIN"/>
    <property type="match status" value="1"/>
</dbReference>
<dbReference type="SMART" id="SM00091">
    <property type="entry name" value="PAS"/>
    <property type="match status" value="1"/>
</dbReference>
<dbReference type="InterPro" id="IPR000014">
    <property type="entry name" value="PAS"/>
</dbReference>
<dbReference type="CDD" id="cd00082">
    <property type="entry name" value="HisKA"/>
    <property type="match status" value="1"/>
</dbReference>
<evidence type="ECO:0000256" key="15">
    <source>
        <dbReference type="SAM" id="Phobius"/>
    </source>
</evidence>
<proteinExistence type="predicted"/>
<dbReference type="Pfam" id="PF19312">
    <property type="entry name" value="NtrY_N"/>
    <property type="match status" value="1"/>
</dbReference>
<keyword evidence="20" id="KW-1185">Reference proteome</keyword>
<feature type="transmembrane region" description="Helical" evidence="15">
    <location>
        <begin position="55"/>
        <end position="79"/>
    </location>
</feature>
<feature type="transmembrane region" description="Helical" evidence="15">
    <location>
        <begin position="267"/>
        <end position="284"/>
    </location>
</feature>
<dbReference type="CDD" id="cd00130">
    <property type="entry name" value="PAS"/>
    <property type="match status" value="1"/>
</dbReference>
<keyword evidence="7 15" id="KW-0812">Transmembrane</keyword>
<evidence type="ECO:0000256" key="3">
    <source>
        <dbReference type="ARBA" id="ARBA00012438"/>
    </source>
</evidence>
<dbReference type="Pfam" id="PF02518">
    <property type="entry name" value="HATPase_c"/>
    <property type="match status" value="1"/>
</dbReference>
<dbReference type="SUPFAM" id="SSF55785">
    <property type="entry name" value="PYP-like sensor domain (PAS domain)"/>
    <property type="match status" value="1"/>
</dbReference>
<dbReference type="Gene3D" id="3.30.450.20">
    <property type="entry name" value="PAS domain"/>
    <property type="match status" value="1"/>
</dbReference>
<keyword evidence="9 19" id="KW-0418">Kinase</keyword>
<dbReference type="Pfam" id="PF00672">
    <property type="entry name" value="HAMP"/>
    <property type="match status" value="1"/>
</dbReference>
<dbReference type="PANTHER" id="PTHR44936:SF10">
    <property type="entry name" value="SENSOR PROTEIN RSTB"/>
    <property type="match status" value="1"/>
</dbReference>
<evidence type="ECO:0000256" key="14">
    <source>
        <dbReference type="SAM" id="Coils"/>
    </source>
</evidence>
<dbReference type="Pfam" id="PF08448">
    <property type="entry name" value="PAS_4"/>
    <property type="match status" value="1"/>
</dbReference>
<dbReference type="InterPro" id="IPR036097">
    <property type="entry name" value="HisK_dim/P_sf"/>
</dbReference>
<dbReference type="InterPro" id="IPR003594">
    <property type="entry name" value="HATPase_dom"/>
</dbReference>
<dbReference type="PANTHER" id="PTHR44936">
    <property type="entry name" value="SENSOR PROTEIN CREC"/>
    <property type="match status" value="1"/>
</dbReference>
<feature type="transmembrane region" description="Helical" evidence="15">
    <location>
        <begin position="99"/>
        <end position="122"/>
    </location>
</feature>
<dbReference type="InterPro" id="IPR036890">
    <property type="entry name" value="HATPase_C_sf"/>
</dbReference>
<dbReference type="InterPro" id="IPR004358">
    <property type="entry name" value="Sig_transdc_His_kin-like_C"/>
</dbReference>
<evidence type="ECO:0000256" key="4">
    <source>
        <dbReference type="ARBA" id="ARBA00022475"/>
    </source>
</evidence>
<dbReference type="SUPFAM" id="SSF158472">
    <property type="entry name" value="HAMP domain-like"/>
    <property type="match status" value="1"/>
</dbReference>